<dbReference type="Gene3D" id="3.30.420.10">
    <property type="entry name" value="Ribonuclease H-like superfamily/Ribonuclease H"/>
    <property type="match status" value="1"/>
</dbReference>
<sequence>MPELLDEPREGLPPLCTTVEEIADAARLLESGVGPFAVDTERASGFRYDDRAFLLQIRRRQAGTVLIDPSIHPEAVTQHLGRVLNFHTWVIHAAPSDLPCLRELGLRPSNIFDTELAGRLIGMPRVNLAAMTEEIVGFTLRKGHGAEDWSTRPLPTDWLNYAALDVENLLDLADAMAELLDSQGKLEWAEQEFAHLVYTEYENPRPPKQWIDLKGLGSIKNPEQLVIAREVWTAREKEACEVDKAVSRILPDKAIIGLALSMPQSIRAVDRSPGYPSRLRKSSRKWLGVVTAAREIPSHQWPQRIPRPPRPYPPKSLWGRDYPEVFAAWEDVQSSLSSLSLRLEIPVENILQPSALREIVWLCCTTHSITSHDDLVQALRDHQAREWQIQIVLDTLRRKLL</sequence>
<dbReference type="InterPro" id="IPR036397">
    <property type="entry name" value="RNaseH_sf"/>
</dbReference>
<dbReference type="SUPFAM" id="SSF47819">
    <property type="entry name" value="HRDC-like"/>
    <property type="match status" value="1"/>
</dbReference>
<dbReference type="InterPro" id="IPR012337">
    <property type="entry name" value="RNaseH-like_sf"/>
</dbReference>
<dbReference type="Pfam" id="PF01612">
    <property type="entry name" value="DNA_pol_A_exo1"/>
    <property type="match status" value="1"/>
</dbReference>
<reference evidence="1 2" key="1">
    <citation type="journal article" date="2014" name="BMC Vet. Res.">
        <title>First report of Corynebacterium pseudotuberculosis from caseous lymphadenitis lesions in Black Alentejano pig (Sus scrofa domesticus).</title>
        <authorList>
            <person name="Oliveira M."/>
            <person name="Barroco C."/>
            <person name="Mottola C."/>
            <person name="Santos R."/>
            <person name="Lemsaddek A."/>
            <person name="Tavares L."/>
            <person name="Semedo-Lemsaddek T."/>
        </authorList>
    </citation>
    <scope>NUCLEOTIDE SEQUENCE [LARGE SCALE GENOMIC DNA]</scope>
    <source>
        <strain evidence="1 2">PO100/5</strain>
    </source>
</reference>
<dbReference type="OrthoDB" id="144122at2"/>
<dbReference type="AlphaFoldDB" id="A0A7Y4P8K8"/>
<dbReference type="InterPro" id="IPR002562">
    <property type="entry name" value="3'-5'_exonuclease_dom"/>
</dbReference>
<dbReference type="EMBL" id="CP021417">
    <property type="protein sequence ID" value="ARU46282.1"/>
    <property type="molecule type" value="Genomic_DNA"/>
</dbReference>
<accession>A0A7Y4P8K8</accession>
<dbReference type="GO" id="GO:0000166">
    <property type="term" value="F:nucleotide binding"/>
    <property type="evidence" value="ECO:0007669"/>
    <property type="project" value="InterPro"/>
</dbReference>
<protein>
    <submittedName>
        <fullName evidence="1">HRDC domain-containing protein</fullName>
    </submittedName>
</protein>
<dbReference type="Pfam" id="PF18305">
    <property type="entry name" value="DNA_pol_A_exoN"/>
    <property type="match status" value="1"/>
</dbReference>
<evidence type="ECO:0000313" key="1">
    <source>
        <dbReference type="EMBL" id="ARU46282.1"/>
    </source>
</evidence>
<reference evidence="1 2" key="4">
    <citation type="journal article" date="2020" name="PLoS ONE">
        <title>Taxonomic classification of strain PO100/5 shows a broader geographic distribution and genetic markers of the recently described Corynebacterium silvaticum.</title>
        <authorList>
            <person name="Viana M.V.C."/>
            <person name="Profeta R."/>
            <person name="da Silva A.L."/>
            <person name="Hurtado R."/>
            <person name="Cerqueira J.C."/>
            <person name="Ribeiro B.F.S."/>
            <person name="Almeida M.O."/>
            <person name="Morais-Rodrigues F."/>
            <person name="Soares S.C."/>
            <person name="Oliveira M."/>
            <person name="Tavares L."/>
            <person name="Figueiredo H."/>
            <person name="Wattam A.R."/>
            <person name="Barh D."/>
            <person name="Ghosh P."/>
            <person name="Silva A."/>
            <person name="Azevedo V."/>
        </authorList>
    </citation>
    <scope>NUCLEOTIDE SEQUENCE [LARGE SCALE GENOMIC DNA]</scope>
    <source>
        <strain evidence="1 2">PO100/5</strain>
    </source>
</reference>
<dbReference type="InterPro" id="IPR010997">
    <property type="entry name" value="HRDC-like_sf"/>
</dbReference>
<dbReference type="CDD" id="cd06142">
    <property type="entry name" value="RNaseD_exo"/>
    <property type="match status" value="1"/>
</dbReference>
<evidence type="ECO:0000313" key="2">
    <source>
        <dbReference type="Proteomes" id="UP000195652"/>
    </source>
</evidence>
<dbReference type="InterPro" id="IPR051086">
    <property type="entry name" value="RNase_D-like"/>
</dbReference>
<dbReference type="GO" id="GO:0006139">
    <property type="term" value="P:nucleobase-containing compound metabolic process"/>
    <property type="evidence" value="ECO:0007669"/>
    <property type="project" value="InterPro"/>
</dbReference>
<proteinExistence type="predicted"/>
<dbReference type="KEGG" id="csil:CBE74_07055"/>
<organism evidence="1 2">
    <name type="scientific">Corynebacterium silvaticum</name>
    <dbReference type="NCBI Taxonomy" id="2320431"/>
    <lineage>
        <taxon>Bacteria</taxon>
        <taxon>Bacillati</taxon>
        <taxon>Actinomycetota</taxon>
        <taxon>Actinomycetes</taxon>
        <taxon>Mycobacteriales</taxon>
        <taxon>Corynebacteriaceae</taxon>
        <taxon>Corynebacterium</taxon>
    </lineage>
</organism>
<reference evidence="1 2" key="3">
    <citation type="journal article" date="2020" name="Int. J. Syst. Evol. Microbiol.">
        <title>Corynebacterium silvaticum sp. nov., a unique group of NTTB corynebacteria in wild boar and roe deer.</title>
        <authorList>
            <person name="Dangel A."/>
            <person name="Berger A."/>
            <person name="Rau J."/>
            <person name="Eisenberg T."/>
            <person name="Kampfer P."/>
            <person name="Margos G."/>
            <person name="Contzen M."/>
            <person name="Busse H.J."/>
            <person name="Konrad R."/>
            <person name="Peters M."/>
            <person name="Sting R."/>
            <person name="Sing A."/>
        </authorList>
    </citation>
    <scope>NUCLEOTIDE SEQUENCE [LARGE SCALE GENOMIC DNA]</scope>
    <source>
        <strain evidence="1 2">PO100/5</strain>
    </source>
</reference>
<name>A0A7Y4P8K8_9CORY</name>
<dbReference type="GeneID" id="75008009"/>
<dbReference type="PANTHER" id="PTHR47649:SF1">
    <property type="entry name" value="RIBONUCLEASE D"/>
    <property type="match status" value="1"/>
</dbReference>
<dbReference type="InterPro" id="IPR002121">
    <property type="entry name" value="HRDC_dom"/>
</dbReference>
<dbReference type="Pfam" id="PF00570">
    <property type="entry name" value="HRDC"/>
    <property type="match status" value="1"/>
</dbReference>
<dbReference type="Gene3D" id="1.10.150.80">
    <property type="entry name" value="HRDC domain"/>
    <property type="match status" value="2"/>
</dbReference>
<dbReference type="InterPro" id="IPR041605">
    <property type="entry name" value="Exo_C"/>
</dbReference>
<dbReference type="SMART" id="SM00474">
    <property type="entry name" value="35EXOc"/>
    <property type="match status" value="1"/>
</dbReference>
<reference evidence="1 2" key="2">
    <citation type="journal article" date="2020" name="Antonie Van Leeuwenhoek">
        <title>Phylogenomic characterisation of a novel corynebacterial species pathogenic to animals.</title>
        <authorList>
            <person name="Moller J."/>
            <person name="Musella L."/>
            <person name="Melnikov V."/>
            <person name="Geissdorfer W."/>
            <person name="Burkovski A."/>
            <person name="Sangal V."/>
        </authorList>
    </citation>
    <scope>NUCLEOTIDE SEQUENCE [LARGE SCALE GENOMIC DNA]</scope>
    <source>
        <strain evidence="1 2">PO100/5</strain>
    </source>
</reference>
<dbReference type="GO" id="GO:0003676">
    <property type="term" value="F:nucleic acid binding"/>
    <property type="evidence" value="ECO:0007669"/>
    <property type="project" value="InterPro"/>
</dbReference>
<dbReference type="Proteomes" id="UP000195652">
    <property type="component" value="Chromosome"/>
</dbReference>
<dbReference type="GO" id="GO:0008408">
    <property type="term" value="F:3'-5' exonuclease activity"/>
    <property type="evidence" value="ECO:0007669"/>
    <property type="project" value="InterPro"/>
</dbReference>
<dbReference type="PROSITE" id="PS50967">
    <property type="entry name" value="HRDC"/>
    <property type="match status" value="1"/>
</dbReference>
<dbReference type="PANTHER" id="PTHR47649">
    <property type="entry name" value="RIBONUCLEASE D"/>
    <property type="match status" value="1"/>
</dbReference>
<keyword evidence="2" id="KW-1185">Reference proteome</keyword>
<dbReference type="SUPFAM" id="SSF53098">
    <property type="entry name" value="Ribonuclease H-like"/>
    <property type="match status" value="1"/>
</dbReference>
<dbReference type="RefSeq" id="WP_087454094.1">
    <property type="nucleotide sequence ID" value="NZ_CP021417.2"/>
</dbReference>
<gene>
    <name evidence="1" type="ORF">CBE74_07055</name>
</gene>
<dbReference type="InterPro" id="IPR044876">
    <property type="entry name" value="HRDC_dom_sf"/>
</dbReference>